<evidence type="ECO:0000256" key="10">
    <source>
        <dbReference type="ARBA" id="ARBA00023033"/>
    </source>
</evidence>
<keyword evidence="4 12" id="KW-0349">Heme</keyword>
<dbReference type="Proteomes" id="UP000289340">
    <property type="component" value="Chromosome 3"/>
</dbReference>
<dbReference type="AlphaFoldDB" id="A0A445L7H2"/>
<dbReference type="PANTHER" id="PTHR47955">
    <property type="entry name" value="CYTOCHROME P450 FAMILY 71 PROTEIN"/>
    <property type="match status" value="1"/>
</dbReference>
<keyword evidence="15" id="KW-1185">Reference proteome</keyword>
<feature type="binding site" description="axial binding residue" evidence="12">
    <location>
        <position position="172"/>
    </location>
    <ligand>
        <name>heme</name>
        <dbReference type="ChEBI" id="CHEBI:30413"/>
    </ligand>
    <ligandPart>
        <name>Fe</name>
        <dbReference type="ChEBI" id="CHEBI:18248"/>
    </ligandPart>
</feature>
<dbReference type="PROSITE" id="PS00086">
    <property type="entry name" value="CYTOCHROME_P450"/>
    <property type="match status" value="1"/>
</dbReference>
<dbReference type="GO" id="GO:0004497">
    <property type="term" value="F:monooxygenase activity"/>
    <property type="evidence" value="ECO:0007669"/>
    <property type="project" value="UniProtKB-KW"/>
</dbReference>
<keyword evidence="10 13" id="KW-0503">Monooxygenase</keyword>
<evidence type="ECO:0000256" key="11">
    <source>
        <dbReference type="ARBA" id="ARBA00023136"/>
    </source>
</evidence>
<dbReference type="SUPFAM" id="SSF48264">
    <property type="entry name" value="Cytochrome P450"/>
    <property type="match status" value="1"/>
</dbReference>
<evidence type="ECO:0000256" key="8">
    <source>
        <dbReference type="ARBA" id="ARBA00023002"/>
    </source>
</evidence>
<comment type="cofactor">
    <cofactor evidence="1 12">
        <name>heme</name>
        <dbReference type="ChEBI" id="CHEBI:30413"/>
    </cofactor>
</comment>
<evidence type="ECO:0000313" key="15">
    <source>
        <dbReference type="Proteomes" id="UP000289340"/>
    </source>
</evidence>
<dbReference type="GO" id="GO:0016020">
    <property type="term" value="C:membrane"/>
    <property type="evidence" value="ECO:0007669"/>
    <property type="project" value="UniProtKB-SubCell"/>
</dbReference>
<organism evidence="14 15">
    <name type="scientific">Glycine soja</name>
    <name type="common">Wild soybean</name>
    <dbReference type="NCBI Taxonomy" id="3848"/>
    <lineage>
        <taxon>Eukaryota</taxon>
        <taxon>Viridiplantae</taxon>
        <taxon>Streptophyta</taxon>
        <taxon>Embryophyta</taxon>
        <taxon>Tracheophyta</taxon>
        <taxon>Spermatophyta</taxon>
        <taxon>Magnoliopsida</taxon>
        <taxon>eudicotyledons</taxon>
        <taxon>Gunneridae</taxon>
        <taxon>Pentapetalae</taxon>
        <taxon>rosids</taxon>
        <taxon>fabids</taxon>
        <taxon>Fabales</taxon>
        <taxon>Fabaceae</taxon>
        <taxon>Papilionoideae</taxon>
        <taxon>50 kb inversion clade</taxon>
        <taxon>NPAAA clade</taxon>
        <taxon>indigoferoid/millettioid clade</taxon>
        <taxon>Phaseoleae</taxon>
        <taxon>Glycine</taxon>
        <taxon>Glycine subgen. Soja</taxon>
    </lineage>
</organism>
<dbReference type="PRINTS" id="PR00463">
    <property type="entry name" value="EP450I"/>
</dbReference>
<evidence type="ECO:0000256" key="4">
    <source>
        <dbReference type="ARBA" id="ARBA00022617"/>
    </source>
</evidence>
<keyword evidence="5" id="KW-0812">Transmembrane</keyword>
<evidence type="ECO:0000256" key="2">
    <source>
        <dbReference type="ARBA" id="ARBA00004167"/>
    </source>
</evidence>
<accession>A0A445L7H2</accession>
<dbReference type="PRINTS" id="PR00385">
    <property type="entry name" value="P450"/>
</dbReference>
<evidence type="ECO:0000256" key="7">
    <source>
        <dbReference type="ARBA" id="ARBA00022989"/>
    </source>
</evidence>
<dbReference type="InterPro" id="IPR036396">
    <property type="entry name" value="Cyt_P450_sf"/>
</dbReference>
<evidence type="ECO:0000256" key="9">
    <source>
        <dbReference type="ARBA" id="ARBA00023004"/>
    </source>
</evidence>
<comment type="caution">
    <text evidence="14">The sequence shown here is derived from an EMBL/GenBank/DDBJ whole genome shotgun (WGS) entry which is preliminary data.</text>
</comment>
<evidence type="ECO:0000256" key="1">
    <source>
        <dbReference type="ARBA" id="ARBA00001971"/>
    </source>
</evidence>
<keyword evidence="6 12" id="KW-0479">Metal-binding</keyword>
<reference evidence="14 15" key="1">
    <citation type="submission" date="2018-09" db="EMBL/GenBank/DDBJ databases">
        <title>A high-quality reference genome of wild soybean provides a powerful tool to mine soybean genomes.</title>
        <authorList>
            <person name="Xie M."/>
            <person name="Chung C.Y.L."/>
            <person name="Li M.-W."/>
            <person name="Wong F.-L."/>
            <person name="Chan T.-F."/>
            <person name="Lam H.-M."/>
        </authorList>
    </citation>
    <scope>NUCLEOTIDE SEQUENCE [LARGE SCALE GENOMIC DNA]</scope>
    <source>
        <strain evidence="15">cv. W05</strain>
        <tissue evidence="14">Hypocotyl of etiolated seedlings</tissue>
    </source>
</reference>
<dbReference type="InterPro" id="IPR002401">
    <property type="entry name" value="Cyt_P450_E_grp-I"/>
</dbReference>
<evidence type="ECO:0000256" key="3">
    <source>
        <dbReference type="ARBA" id="ARBA00010617"/>
    </source>
</evidence>
<evidence type="ECO:0000256" key="5">
    <source>
        <dbReference type="ARBA" id="ARBA00022692"/>
    </source>
</evidence>
<dbReference type="EMBL" id="QZWG01000003">
    <property type="protein sequence ID" value="RZC18894.1"/>
    <property type="molecule type" value="Genomic_DNA"/>
</dbReference>
<sequence>MMGTFFLSDFIPFTGWIDTLRGLHARLERSFNEMDKFYQKFIDEHMDSNEKTQAEKDIVDVVLQLKKNDSSSIDLTNDNIKGLLMAVIKETLRLHLPAPLLIPRETSQKCTIEGYEILAKTLIYVNAWAIYRDLKAWKDPKEFIPERFLNSNIDLRGQNFEFIPFGAGRKICPGLNLAFATMDLILANLFYSFDWELPPAMTREDIDTEVLPGITQHKKNPLCVVAKCRV</sequence>
<evidence type="ECO:0000256" key="12">
    <source>
        <dbReference type="PIRSR" id="PIRSR602401-1"/>
    </source>
</evidence>
<dbReference type="GO" id="GO:0005506">
    <property type="term" value="F:iron ion binding"/>
    <property type="evidence" value="ECO:0007669"/>
    <property type="project" value="InterPro"/>
</dbReference>
<dbReference type="InterPro" id="IPR001128">
    <property type="entry name" value="Cyt_P450"/>
</dbReference>
<keyword evidence="8 13" id="KW-0560">Oxidoreductase</keyword>
<dbReference type="Pfam" id="PF00067">
    <property type="entry name" value="p450"/>
    <property type="match status" value="1"/>
</dbReference>
<comment type="similarity">
    <text evidence="3 13">Belongs to the cytochrome P450 family.</text>
</comment>
<dbReference type="Gene3D" id="1.10.630.10">
    <property type="entry name" value="Cytochrome P450"/>
    <property type="match status" value="2"/>
</dbReference>
<evidence type="ECO:0000256" key="13">
    <source>
        <dbReference type="RuleBase" id="RU000461"/>
    </source>
</evidence>
<keyword evidence="7" id="KW-1133">Transmembrane helix</keyword>
<gene>
    <name evidence="14" type="ORF">D0Y65_005924</name>
</gene>
<keyword evidence="11" id="KW-0472">Membrane</keyword>
<keyword evidence="9 12" id="KW-0408">Iron</keyword>
<evidence type="ECO:0000256" key="6">
    <source>
        <dbReference type="ARBA" id="ARBA00022723"/>
    </source>
</evidence>
<dbReference type="PANTHER" id="PTHR47955:SF22">
    <property type="entry name" value="CYTOCHROME P450 83B1-LIKE"/>
    <property type="match status" value="1"/>
</dbReference>
<dbReference type="GO" id="GO:0020037">
    <property type="term" value="F:heme binding"/>
    <property type="evidence" value="ECO:0007669"/>
    <property type="project" value="InterPro"/>
</dbReference>
<protein>
    <submittedName>
        <fullName evidence="14">Cytochrome P450 71B37</fullName>
    </submittedName>
</protein>
<comment type="subcellular location">
    <subcellularLocation>
        <location evidence="2">Membrane</location>
        <topology evidence="2">Single-pass membrane protein</topology>
    </subcellularLocation>
</comment>
<evidence type="ECO:0000313" key="14">
    <source>
        <dbReference type="EMBL" id="RZC18894.1"/>
    </source>
</evidence>
<dbReference type="InterPro" id="IPR017972">
    <property type="entry name" value="Cyt_P450_CS"/>
</dbReference>
<name>A0A445L7H2_GLYSO</name>
<dbReference type="GO" id="GO:0016705">
    <property type="term" value="F:oxidoreductase activity, acting on paired donors, with incorporation or reduction of molecular oxygen"/>
    <property type="evidence" value="ECO:0007669"/>
    <property type="project" value="InterPro"/>
</dbReference>
<proteinExistence type="inferred from homology"/>